<dbReference type="Pfam" id="PF01547">
    <property type="entry name" value="SBP_bac_1"/>
    <property type="match status" value="1"/>
</dbReference>
<feature type="non-terminal residue" evidence="1">
    <location>
        <position position="145"/>
    </location>
</feature>
<name>X1U8W1_9ZZZZ</name>
<gene>
    <name evidence="1" type="ORF">S12H4_47875</name>
</gene>
<evidence type="ECO:0000313" key="1">
    <source>
        <dbReference type="EMBL" id="GAJ13958.1"/>
    </source>
</evidence>
<dbReference type="InterPro" id="IPR006059">
    <property type="entry name" value="SBP"/>
</dbReference>
<dbReference type="EMBL" id="BARW01029855">
    <property type="protein sequence ID" value="GAJ13958.1"/>
    <property type="molecule type" value="Genomic_DNA"/>
</dbReference>
<dbReference type="AlphaFoldDB" id="X1U8W1"/>
<dbReference type="PROSITE" id="PS51257">
    <property type="entry name" value="PROKAR_LIPOPROTEIN"/>
    <property type="match status" value="1"/>
</dbReference>
<accession>X1U8W1</accession>
<dbReference type="Gene3D" id="3.40.190.10">
    <property type="entry name" value="Periplasmic binding protein-like II"/>
    <property type="match status" value="1"/>
</dbReference>
<dbReference type="SUPFAM" id="SSF53850">
    <property type="entry name" value="Periplasmic binding protein-like II"/>
    <property type="match status" value="1"/>
</dbReference>
<reference evidence="1" key="1">
    <citation type="journal article" date="2014" name="Front. Microbiol.">
        <title>High frequency of phylogenetically diverse reductive dehalogenase-homologous genes in deep subseafloor sedimentary metagenomes.</title>
        <authorList>
            <person name="Kawai M."/>
            <person name="Futagami T."/>
            <person name="Toyoda A."/>
            <person name="Takaki Y."/>
            <person name="Nishi S."/>
            <person name="Hori S."/>
            <person name="Arai W."/>
            <person name="Tsubouchi T."/>
            <person name="Morono Y."/>
            <person name="Uchiyama I."/>
            <person name="Ito T."/>
            <person name="Fujiyama A."/>
            <person name="Inagaki F."/>
            <person name="Takami H."/>
        </authorList>
    </citation>
    <scope>NUCLEOTIDE SEQUENCE</scope>
    <source>
        <strain evidence="1">Expedition CK06-06</strain>
    </source>
</reference>
<proteinExistence type="predicted"/>
<protein>
    <submittedName>
        <fullName evidence="1">Uncharacterized protein</fullName>
    </submittedName>
</protein>
<sequence length="145" mass="16115">MKKLLIWLFVIAIVVAMMISFSLAGCKKEAAIEEETAAVEEAQEEEAKEEEAIEKEPINLVFWDFGNYGVSAVQEGLPNEEWYIYKAIARFEEKNPGITVELTYQPGEKSIEMLTAAAMAKEGPDVISAWGGHYILGVKDSLLVL</sequence>
<comment type="caution">
    <text evidence="1">The sequence shown here is derived from an EMBL/GenBank/DDBJ whole genome shotgun (WGS) entry which is preliminary data.</text>
</comment>
<organism evidence="1">
    <name type="scientific">marine sediment metagenome</name>
    <dbReference type="NCBI Taxonomy" id="412755"/>
    <lineage>
        <taxon>unclassified sequences</taxon>
        <taxon>metagenomes</taxon>
        <taxon>ecological metagenomes</taxon>
    </lineage>
</organism>